<keyword evidence="4" id="KW-1185">Reference proteome</keyword>
<evidence type="ECO:0000256" key="2">
    <source>
        <dbReference type="SAM" id="MobiDB-lite"/>
    </source>
</evidence>
<evidence type="ECO:0000313" key="3">
    <source>
        <dbReference type="EMBL" id="CAH3021796.1"/>
    </source>
</evidence>
<dbReference type="InterPro" id="IPR001680">
    <property type="entry name" value="WD40_rpt"/>
</dbReference>
<dbReference type="Proteomes" id="UP001159427">
    <property type="component" value="Unassembled WGS sequence"/>
</dbReference>
<gene>
    <name evidence="3" type="ORF">PEVE_00012822</name>
</gene>
<sequence>MAVSHDGLLRVSSCPGQLQMSCAGDFLALPLTKTIIGVWWLGDLSRKPLQLSGHSQVISATCFGQKTRPLLLCTASEDFIFIWNIDRILAVDNITSDHSSGIPVGKDLGCVQHLSFSHTDRLLTVCIKKEIWVLNIQTSKLDTLLEGHTSLVTCAQFCPNKESIIVSISEDRTFKVWDIDQSCLVYQSAILSAHPFISLAIDPVQDQMAIGSADGKVVHMYDLTYDGGFHCLFELDIGKLLQKYWDQKEISAATCYKGPSFISSQPAWQKEHIPEEDKEDAVELEPGTAVFGIYFVENPEQPNAGVQSDMALYEAVFGPQNKAAIKDVFHVPSIVAIATSACIILLNCNSREPLYFLDFQEPVLSSDELDEVQYNISTPGSFAFTQRPDGSVTCMIGSLFQNTVNVVNIKLPLINKENESVSEVLSQRFSQSIGLSSHGNQDEETPGLRGAEMTSTTTITVLSNSPLCSNSPLKAELVPKAATKQHQQKKPSQKGAWLFHDCLQYVSVHIIHSAFKLATELNSVLFIFQAFFSCTSCHKGSVSVCQKDAIKRFVSDVSGKTSGVRDKPLTFHSKVKSSGYSSAPRSKMFSPNTNMSNRASSVSLKRTNASSSSVRSPHKEYPMDSEAPTNLQHRIPLTEQPTPVNSLVFAGDGRHLACALANNSAHVLRTPPSSKETVFTGHDGSVTSVNFSHDNNWLLTSSCDRTVRLWSHSQSDPLLTLSSVNHNFATELGSSAKLKDNPLFPKEITQAKFYYVDKFILLACGNGLHMYKYHIDAGHKDDVKRYQSNNKYKLVKILQQERAQQITCFSAINGFHSYIVLCCGSNKSIELFDMNAARSVRVVLDAHTRPAHTICQNEGSMFVSHPPSAYDLFLTDAVADGIKLWDLRTNRCVRRYDGHVNRSQPVGLDISPCARYIATGSEDRSAYLYDIRGNSFCHRLTGHTDVVSGVTFHPARPQLVTASLDGKLRFYSDQA</sequence>
<evidence type="ECO:0000313" key="4">
    <source>
        <dbReference type="Proteomes" id="UP001159427"/>
    </source>
</evidence>
<protein>
    <recommendedName>
        <fullName evidence="5">WD repeat domain 27</fullName>
    </recommendedName>
</protein>
<dbReference type="Pfam" id="PF00400">
    <property type="entry name" value="WD40"/>
    <property type="match status" value="4"/>
</dbReference>
<feature type="region of interest" description="Disordered" evidence="2">
    <location>
        <begin position="575"/>
        <end position="627"/>
    </location>
</feature>
<dbReference type="PANTHER" id="PTHR44525:SF1">
    <property type="entry name" value="WD REPEAT-CONTAINING PROTEIN 27"/>
    <property type="match status" value="1"/>
</dbReference>
<proteinExistence type="predicted"/>
<reference evidence="3 4" key="1">
    <citation type="submission" date="2022-05" db="EMBL/GenBank/DDBJ databases">
        <authorList>
            <consortium name="Genoscope - CEA"/>
            <person name="William W."/>
        </authorList>
    </citation>
    <scope>NUCLEOTIDE SEQUENCE [LARGE SCALE GENOMIC DNA]</scope>
</reference>
<dbReference type="InterPro" id="IPR011047">
    <property type="entry name" value="Quinoprotein_ADH-like_sf"/>
</dbReference>
<comment type="caution">
    <text evidence="3">The sequence shown here is derived from an EMBL/GenBank/DDBJ whole genome shotgun (WGS) entry which is preliminary data.</text>
</comment>
<dbReference type="SMART" id="SM00320">
    <property type="entry name" value="WD40"/>
    <property type="match status" value="8"/>
</dbReference>
<evidence type="ECO:0000256" key="1">
    <source>
        <dbReference type="PROSITE-ProRule" id="PRU00221"/>
    </source>
</evidence>
<dbReference type="PROSITE" id="PS50082">
    <property type="entry name" value="WD_REPEATS_2"/>
    <property type="match status" value="3"/>
</dbReference>
<organism evidence="3 4">
    <name type="scientific">Porites evermanni</name>
    <dbReference type="NCBI Taxonomy" id="104178"/>
    <lineage>
        <taxon>Eukaryota</taxon>
        <taxon>Metazoa</taxon>
        <taxon>Cnidaria</taxon>
        <taxon>Anthozoa</taxon>
        <taxon>Hexacorallia</taxon>
        <taxon>Scleractinia</taxon>
        <taxon>Fungiina</taxon>
        <taxon>Poritidae</taxon>
        <taxon>Porites</taxon>
    </lineage>
</organism>
<name>A0ABN8M1K2_9CNID</name>
<feature type="compositionally biased region" description="Polar residues" evidence="2">
    <location>
        <begin position="576"/>
        <end position="615"/>
    </location>
</feature>
<keyword evidence="1" id="KW-0853">WD repeat</keyword>
<dbReference type="PROSITE" id="PS50294">
    <property type="entry name" value="WD_REPEATS_REGION"/>
    <property type="match status" value="3"/>
</dbReference>
<accession>A0ABN8M1K2</accession>
<dbReference type="InterPro" id="IPR036322">
    <property type="entry name" value="WD40_repeat_dom_sf"/>
</dbReference>
<dbReference type="PANTHER" id="PTHR44525">
    <property type="entry name" value="WD REPEAT-CONTAINING PROTEIN 27"/>
    <property type="match status" value="1"/>
</dbReference>
<dbReference type="Gene3D" id="2.130.10.10">
    <property type="entry name" value="YVTN repeat-like/Quinoprotein amine dehydrogenase"/>
    <property type="match status" value="3"/>
</dbReference>
<feature type="repeat" description="WD" evidence="1">
    <location>
        <begin position="679"/>
        <end position="720"/>
    </location>
</feature>
<dbReference type="SUPFAM" id="SSF50998">
    <property type="entry name" value="Quinoprotein alcohol dehydrogenase-like"/>
    <property type="match status" value="1"/>
</dbReference>
<dbReference type="InterPro" id="IPR015943">
    <property type="entry name" value="WD40/YVTN_repeat-like_dom_sf"/>
</dbReference>
<dbReference type="SUPFAM" id="SSF50978">
    <property type="entry name" value="WD40 repeat-like"/>
    <property type="match status" value="1"/>
</dbReference>
<feature type="repeat" description="WD" evidence="1">
    <location>
        <begin position="940"/>
        <end position="975"/>
    </location>
</feature>
<feature type="repeat" description="WD" evidence="1">
    <location>
        <begin position="145"/>
        <end position="187"/>
    </location>
</feature>
<evidence type="ECO:0008006" key="5">
    <source>
        <dbReference type="Google" id="ProtNLM"/>
    </source>
</evidence>
<dbReference type="EMBL" id="CALNXI010000195">
    <property type="protein sequence ID" value="CAH3021796.1"/>
    <property type="molecule type" value="Genomic_DNA"/>
</dbReference>
<dbReference type="InterPro" id="IPR042411">
    <property type="entry name" value="WDR27"/>
</dbReference>